<keyword evidence="8" id="KW-0808">Transferase</keyword>
<dbReference type="SMART" id="SM00091">
    <property type="entry name" value="PAS"/>
    <property type="match status" value="1"/>
</dbReference>
<evidence type="ECO:0000256" key="3">
    <source>
        <dbReference type="ARBA" id="ARBA00022553"/>
    </source>
</evidence>
<dbReference type="PROSITE" id="PS50109">
    <property type="entry name" value="HIS_KIN"/>
    <property type="match status" value="1"/>
</dbReference>
<proteinExistence type="predicted"/>
<keyword evidence="8" id="KW-0418">Kinase</keyword>
<reference evidence="8 9" key="1">
    <citation type="submission" date="2019-03" db="EMBL/GenBank/DDBJ databases">
        <title>Sapientia aquatica gen. nov., sp. nov., isolated from a crater lake.</title>
        <authorList>
            <person name="Felfoldi T."/>
            <person name="Szabo A."/>
            <person name="Toth E."/>
            <person name="Schumann P."/>
            <person name="Keki Z."/>
            <person name="Marialigeti K."/>
            <person name="Mathe I."/>
        </authorList>
    </citation>
    <scope>NUCLEOTIDE SEQUENCE [LARGE SCALE GENOMIC DNA]</scope>
    <source>
        <strain evidence="8 9">SA-152</strain>
    </source>
</reference>
<gene>
    <name evidence="8" type="ORF">E2I14_08350</name>
</gene>
<evidence type="ECO:0000256" key="2">
    <source>
        <dbReference type="ARBA" id="ARBA00012438"/>
    </source>
</evidence>
<evidence type="ECO:0000259" key="7">
    <source>
        <dbReference type="PROSITE" id="PS50113"/>
    </source>
</evidence>
<dbReference type="InterPro" id="IPR035965">
    <property type="entry name" value="PAS-like_dom_sf"/>
</dbReference>
<protein>
    <recommendedName>
        <fullName evidence="2">histidine kinase</fullName>
        <ecNumber evidence="2">2.7.13.3</ecNumber>
    </recommendedName>
</protein>
<dbReference type="OrthoDB" id="9812260at2"/>
<feature type="domain" description="PAS" evidence="6">
    <location>
        <begin position="352"/>
        <end position="400"/>
    </location>
</feature>
<feature type="domain" description="PAC" evidence="7">
    <location>
        <begin position="432"/>
        <end position="485"/>
    </location>
</feature>
<dbReference type="AlphaFoldDB" id="A0A4R5W219"/>
<keyword evidence="9" id="KW-1185">Reference proteome</keyword>
<keyword evidence="3" id="KW-0597">Phosphoprotein</keyword>
<dbReference type="EC" id="2.7.13.3" evidence="2"/>
<dbReference type="InterPro" id="IPR000700">
    <property type="entry name" value="PAS-assoc_C"/>
</dbReference>
<dbReference type="RefSeq" id="WP_133327387.1">
    <property type="nucleotide sequence ID" value="NZ_SMYL01000003.1"/>
</dbReference>
<feature type="domain" description="Histidine kinase" evidence="5">
    <location>
        <begin position="530"/>
        <end position="761"/>
    </location>
</feature>
<comment type="catalytic activity">
    <reaction evidence="1">
        <text>ATP + protein L-histidine = ADP + protein N-phospho-L-histidine.</text>
        <dbReference type="EC" id="2.7.13.3"/>
    </reaction>
</comment>
<dbReference type="PANTHER" id="PTHR43065">
    <property type="entry name" value="SENSOR HISTIDINE KINASE"/>
    <property type="match status" value="1"/>
</dbReference>
<dbReference type="InterPro" id="IPR001610">
    <property type="entry name" value="PAC"/>
</dbReference>
<evidence type="ECO:0000313" key="9">
    <source>
        <dbReference type="Proteomes" id="UP000294829"/>
    </source>
</evidence>
<dbReference type="CDD" id="cd12914">
    <property type="entry name" value="PDC1_DGC_like"/>
    <property type="match status" value="1"/>
</dbReference>
<dbReference type="SUPFAM" id="SSF55874">
    <property type="entry name" value="ATPase domain of HSP90 chaperone/DNA topoisomerase II/histidine kinase"/>
    <property type="match status" value="1"/>
</dbReference>
<dbReference type="CDD" id="cd00075">
    <property type="entry name" value="HATPase"/>
    <property type="match status" value="1"/>
</dbReference>
<dbReference type="CDD" id="cd00082">
    <property type="entry name" value="HisKA"/>
    <property type="match status" value="1"/>
</dbReference>
<name>A0A4R5W219_9BURK</name>
<keyword evidence="4" id="KW-0812">Transmembrane</keyword>
<dbReference type="Gene3D" id="1.10.287.130">
    <property type="match status" value="1"/>
</dbReference>
<evidence type="ECO:0000256" key="4">
    <source>
        <dbReference type="SAM" id="Phobius"/>
    </source>
</evidence>
<dbReference type="PANTHER" id="PTHR43065:SF47">
    <property type="match status" value="1"/>
</dbReference>
<keyword evidence="4" id="KW-0472">Membrane</keyword>
<dbReference type="SMART" id="SM00086">
    <property type="entry name" value="PAC"/>
    <property type="match status" value="1"/>
</dbReference>
<dbReference type="Pfam" id="PF02518">
    <property type="entry name" value="HATPase_c"/>
    <property type="match status" value="1"/>
</dbReference>
<dbReference type="Gene3D" id="3.30.450.20">
    <property type="entry name" value="PAS domain"/>
    <property type="match status" value="3"/>
</dbReference>
<dbReference type="InterPro" id="IPR036097">
    <property type="entry name" value="HisK_dim/P_sf"/>
</dbReference>
<evidence type="ECO:0000259" key="6">
    <source>
        <dbReference type="PROSITE" id="PS50112"/>
    </source>
</evidence>
<organism evidence="8 9">
    <name type="scientific">Sapientia aquatica</name>
    <dbReference type="NCBI Taxonomy" id="1549640"/>
    <lineage>
        <taxon>Bacteria</taxon>
        <taxon>Pseudomonadati</taxon>
        <taxon>Pseudomonadota</taxon>
        <taxon>Betaproteobacteria</taxon>
        <taxon>Burkholderiales</taxon>
        <taxon>Oxalobacteraceae</taxon>
        <taxon>Sapientia</taxon>
    </lineage>
</organism>
<dbReference type="InterPro" id="IPR005467">
    <property type="entry name" value="His_kinase_dom"/>
</dbReference>
<dbReference type="CDD" id="cd00130">
    <property type="entry name" value="PAS"/>
    <property type="match status" value="1"/>
</dbReference>
<dbReference type="PRINTS" id="PR00344">
    <property type="entry name" value="BCTRLSENSOR"/>
</dbReference>
<dbReference type="InterPro" id="IPR036890">
    <property type="entry name" value="HATPase_C_sf"/>
</dbReference>
<sequence length="765" mass="84670">MFGDSNPVALITKLFGSVDRYVKRFLLIALAILALLAAQLKQSYDQAITEGYDSATNLAWVLDSELDKTLRHVQSNLSVMQTQLSGDMAFATWSQTKRQMWKRNLQLLRNSFTEIDSFWIIDANGDMIVTTAPIDQVNISDRPHFQTLRDSPSTSLIFSDIIIARYDGRKTMAFALPLRAPDGKFNGMVSALIDFDNVQKVFSGTLDSARNNISLRSLPLHRLIVEQPKSSDPQLSLNQTSTEPHRTRIDAGEKQGVVNYVSFQDGLDRLGAFRVLTNFPFYVTVGLDKNVILTAWKREAMNTSMAALVLLLSLGFMLRQLARGDAKQRETFKRLENSLADQQAQNHELIALEGRQRNLLQKLQTGIVVHAPDSKILFSNARASELLGLTEGQMQGKEAIDPAWYFLDEATMPLALSDYPVVRVITTGLPLSEHVMGINRPDINSVIWVLVSAFPEKDLQGNVVQIVVNFYDVTERRLARDALEHQKMHLAELVEERTAELSKALEVVRRTQDDLIQAEKLASLGSMVAGLSHELNTPLGNALLAATSLEKMFENTIEKVHAGSFKRTAFEEFLESGTEMSSLITRSSKRAADMIASFKQVAVDQTSEQRRKFDLAEVINDNLQTMLPKFKKAVGKVENNVPNGIACHSYPGPLGQILTNLIQNAFFHGFAGRDAGVVTISSVITEQSVMLTVHDDGVGMSPSTLAHIFDPFFTTKLGQGGSGLGLSISHRIATSVLSGDLKVESTLNVGSSFILTFPRNAPFQI</sequence>
<evidence type="ECO:0000313" key="8">
    <source>
        <dbReference type="EMBL" id="TDK66471.1"/>
    </source>
</evidence>
<dbReference type="Gene3D" id="3.30.565.10">
    <property type="entry name" value="Histidine kinase-like ATPase, C-terminal domain"/>
    <property type="match status" value="1"/>
</dbReference>
<dbReference type="InterPro" id="IPR003661">
    <property type="entry name" value="HisK_dim/P_dom"/>
</dbReference>
<dbReference type="InterPro" id="IPR000014">
    <property type="entry name" value="PAS"/>
</dbReference>
<dbReference type="PROSITE" id="PS50112">
    <property type="entry name" value="PAS"/>
    <property type="match status" value="1"/>
</dbReference>
<dbReference type="Proteomes" id="UP000294829">
    <property type="component" value="Unassembled WGS sequence"/>
</dbReference>
<keyword evidence="4" id="KW-1133">Transmembrane helix</keyword>
<comment type="caution">
    <text evidence="8">The sequence shown here is derived from an EMBL/GenBank/DDBJ whole genome shotgun (WGS) entry which is preliminary data.</text>
</comment>
<accession>A0A4R5W219</accession>
<feature type="transmembrane region" description="Helical" evidence="4">
    <location>
        <begin position="21"/>
        <end position="40"/>
    </location>
</feature>
<dbReference type="SUPFAM" id="SSF47384">
    <property type="entry name" value="Homodimeric domain of signal transducing histidine kinase"/>
    <property type="match status" value="1"/>
</dbReference>
<dbReference type="GO" id="GO:0000155">
    <property type="term" value="F:phosphorelay sensor kinase activity"/>
    <property type="evidence" value="ECO:0007669"/>
    <property type="project" value="InterPro"/>
</dbReference>
<dbReference type="SUPFAM" id="SSF55785">
    <property type="entry name" value="PYP-like sensor domain (PAS domain)"/>
    <property type="match status" value="1"/>
</dbReference>
<dbReference type="InterPro" id="IPR004358">
    <property type="entry name" value="Sig_transdc_His_kin-like_C"/>
</dbReference>
<evidence type="ECO:0000256" key="1">
    <source>
        <dbReference type="ARBA" id="ARBA00000085"/>
    </source>
</evidence>
<dbReference type="EMBL" id="SMYL01000003">
    <property type="protein sequence ID" value="TDK66471.1"/>
    <property type="molecule type" value="Genomic_DNA"/>
</dbReference>
<dbReference type="CDD" id="cd12915">
    <property type="entry name" value="PDC2_DGC_like"/>
    <property type="match status" value="1"/>
</dbReference>
<evidence type="ECO:0000259" key="5">
    <source>
        <dbReference type="PROSITE" id="PS50109"/>
    </source>
</evidence>
<dbReference type="SMART" id="SM00387">
    <property type="entry name" value="HATPase_c"/>
    <property type="match status" value="1"/>
</dbReference>
<dbReference type="PROSITE" id="PS50113">
    <property type="entry name" value="PAC"/>
    <property type="match status" value="1"/>
</dbReference>
<dbReference type="InterPro" id="IPR003594">
    <property type="entry name" value="HATPase_dom"/>
</dbReference>